<dbReference type="PRINTS" id="PR00080">
    <property type="entry name" value="SDRFAMILY"/>
</dbReference>
<dbReference type="InterPro" id="IPR036291">
    <property type="entry name" value="NAD(P)-bd_dom_sf"/>
</dbReference>
<gene>
    <name evidence="4" type="ORF">SAMN05421824_0541</name>
</gene>
<keyword evidence="5" id="KW-1185">Reference proteome</keyword>
<accession>A0A1H9BDM3</accession>
<reference evidence="4 5" key="1">
    <citation type="submission" date="2016-10" db="EMBL/GenBank/DDBJ databases">
        <authorList>
            <person name="de Groot N.N."/>
        </authorList>
    </citation>
    <scope>NUCLEOTIDE SEQUENCE [LARGE SCALE GENOMIC DNA]</scope>
    <source>
        <strain evidence="4 5">DSM 21035</strain>
    </source>
</reference>
<evidence type="ECO:0000256" key="1">
    <source>
        <dbReference type="ARBA" id="ARBA00006484"/>
    </source>
</evidence>
<proteinExistence type="inferred from homology"/>
<organism evidence="4 5">
    <name type="scientific">Hyunsoonleella jejuensis</name>
    <dbReference type="NCBI Taxonomy" id="419940"/>
    <lineage>
        <taxon>Bacteria</taxon>
        <taxon>Pseudomonadati</taxon>
        <taxon>Bacteroidota</taxon>
        <taxon>Flavobacteriia</taxon>
        <taxon>Flavobacteriales</taxon>
        <taxon>Flavobacteriaceae</taxon>
    </lineage>
</organism>
<name>A0A1H9BDM3_9FLAO</name>
<dbReference type="RefSeq" id="WP_092574993.1">
    <property type="nucleotide sequence ID" value="NZ_FOFN01000001.1"/>
</dbReference>
<dbReference type="EMBL" id="FOFN01000001">
    <property type="protein sequence ID" value="SEP86837.1"/>
    <property type="molecule type" value="Genomic_DNA"/>
</dbReference>
<dbReference type="InterPro" id="IPR020904">
    <property type="entry name" value="Sc_DH/Rdtase_CS"/>
</dbReference>
<dbReference type="GO" id="GO:0016616">
    <property type="term" value="F:oxidoreductase activity, acting on the CH-OH group of donors, NAD or NADP as acceptor"/>
    <property type="evidence" value="ECO:0007669"/>
    <property type="project" value="UniProtKB-ARBA"/>
</dbReference>
<dbReference type="OrthoDB" id="9775296at2"/>
<dbReference type="FunFam" id="3.40.50.720:FF:000047">
    <property type="entry name" value="NADP-dependent L-serine/L-allo-threonine dehydrogenase"/>
    <property type="match status" value="1"/>
</dbReference>
<evidence type="ECO:0000313" key="4">
    <source>
        <dbReference type="EMBL" id="SEP86837.1"/>
    </source>
</evidence>
<dbReference type="STRING" id="419940.SAMN05421824_0541"/>
<dbReference type="Proteomes" id="UP000198999">
    <property type="component" value="Unassembled WGS sequence"/>
</dbReference>
<dbReference type="PANTHER" id="PTHR42901">
    <property type="entry name" value="ALCOHOL DEHYDROGENASE"/>
    <property type="match status" value="1"/>
</dbReference>
<dbReference type="PROSITE" id="PS00061">
    <property type="entry name" value="ADH_SHORT"/>
    <property type="match status" value="1"/>
</dbReference>
<dbReference type="InterPro" id="IPR002347">
    <property type="entry name" value="SDR_fam"/>
</dbReference>
<keyword evidence="2" id="KW-0560">Oxidoreductase</keyword>
<evidence type="ECO:0000256" key="2">
    <source>
        <dbReference type="ARBA" id="ARBA00023002"/>
    </source>
</evidence>
<evidence type="ECO:0000256" key="3">
    <source>
        <dbReference type="RuleBase" id="RU000363"/>
    </source>
</evidence>
<dbReference type="PRINTS" id="PR00081">
    <property type="entry name" value="GDHRDH"/>
</dbReference>
<dbReference type="Pfam" id="PF00106">
    <property type="entry name" value="adh_short"/>
    <property type="match status" value="1"/>
</dbReference>
<comment type="similarity">
    <text evidence="1 3">Belongs to the short-chain dehydrogenases/reductases (SDR) family.</text>
</comment>
<evidence type="ECO:0000313" key="5">
    <source>
        <dbReference type="Proteomes" id="UP000198999"/>
    </source>
</evidence>
<dbReference type="AlphaFoldDB" id="A0A1H9BDM3"/>
<dbReference type="SUPFAM" id="SSF51735">
    <property type="entry name" value="NAD(P)-binding Rossmann-fold domains"/>
    <property type="match status" value="1"/>
</dbReference>
<dbReference type="Gene3D" id="3.40.50.720">
    <property type="entry name" value="NAD(P)-binding Rossmann-like Domain"/>
    <property type="match status" value="1"/>
</dbReference>
<protein>
    <submittedName>
        <fullName evidence="4">NADP-dependent 3-hydroxy acid dehydrogenase YdfG</fullName>
    </submittedName>
</protein>
<dbReference type="PANTHER" id="PTHR42901:SF1">
    <property type="entry name" value="ALCOHOL DEHYDROGENASE"/>
    <property type="match status" value="1"/>
</dbReference>
<sequence>MKRTAFITGATSGIGEATAYEFAKQGIRLVLCGRRLHRLNTIREALGRLTDVHILSFDVRDKQATLDAISSLPEAFSKIDILINNAGNAHGLDPIQDGSLDDWDAMMDINVKGLLYVSKAIIPQMTSRKSGHIINIGSSAGKEVYPKGNVYCGSKHAVLAITEGMRVDLNPFGIKVGAINPGLVETEFSKVRFKGGKEADAVYTGFKALQAKDVAEVIYFAVSRPAHVNIADVLMFCTAQANSVTVKKSLDD</sequence>